<dbReference type="Gene3D" id="1.10.10.60">
    <property type="entry name" value="Homeodomain-like"/>
    <property type="match status" value="2"/>
</dbReference>
<dbReference type="Pfam" id="PF02311">
    <property type="entry name" value="AraC_binding"/>
    <property type="match status" value="1"/>
</dbReference>
<evidence type="ECO:0000256" key="2">
    <source>
        <dbReference type="ARBA" id="ARBA00023125"/>
    </source>
</evidence>
<keyword evidence="3" id="KW-0804">Transcription</keyword>
<keyword evidence="6" id="KW-1185">Reference proteome</keyword>
<keyword evidence="1" id="KW-0805">Transcription regulation</keyword>
<dbReference type="PROSITE" id="PS01124">
    <property type="entry name" value="HTH_ARAC_FAMILY_2"/>
    <property type="match status" value="1"/>
</dbReference>
<proteinExistence type="predicted"/>
<dbReference type="InterPro" id="IPR020449">
    <property type="entry name" value="Tscrpt_reg_AraC-type_HTH"/>
</dbReference>
<organism evidence="5 6">
    <name type="scientific">Paenibacillus glycanilyticus</name>
    <dbReference type="NCBI Taxonomy" id="126569"/>
    <lineage>
        <taxon>Bacteria</taxon>
        <taxon>Bacillati</taxon>
        <taxon>Bacillota</taxon>
        <taxon>Bacilli</taxon>
        <taxon>Bacillales</taxon>
        <taxon>Paenibacillaceae</taxon>
        <taxon>Paenibacillus</taxon>
    </lineage>
</organism>
<dbReference type="InterPro" id="IPR037923">
    <property type="entry name" value="HTH-like"/>
</dbReference>
<keyword evidence="2" id="KW-0238">DNA-binding</keyword>
<protein>
    <recommendedName>
        <fullName evidence="4">HTH araC/xylS-type domain-containing protein</fullName>
    </recommendedName>
</protein>
<dbReference type="InterPro" id="IPR003313">
    <property type="entry name" value="AraC-bd"/>
</dbReference>
<evidence type="ECO:0000256" key="1">
    <source>
        <dbReference type="ARBA" id="ARBA00023015"/>
    </source>
</evidence>
<feature type="domain" description="HTH araC/xylS-type" evidence="4">
    <location>
        <begin position="200"/>
        <end position="298"/>
    </location>
</feature>
<dbReference type="PANTHER" id="PTHR43280:SF28">
    <property type="entry name" value="HTH-TYPE TRANSCRIPTIONAL ACTIVATOR RHAS"/>
    <property type="match status" value="1"/>
</dbReference>
<evidence type="ECO:0000256" key="3">
    <source>
        <dbReference type="ARBA" id="ARBA00023163"/>
    </source>
</evidence>
<name>A0ABQ6GMJ2_9BACL</name>
<dbReference type="SMART" id="SM00342">
    <property type="entry name" value="HTH_ARAC"/>
    <property type="match status" value="1"/>
</dbReference>
<dbReference type="InterPro" id="IPR018060">
    <property type="entry name" value="HTH_AraC"/>
</dbReference>
<dbReference type="RefSeq" id="WP_284242311.1">
    <property type="nucleotide sequence ID" value="NZ_BSSQ01000035.1"/>
</dbReference>
<dbReference type="PANTHER" id="PTHR43280">
    <property type="entry name" value="ARAC-FAMILY TRANSCRIPTIONAL REGULATOR"/>
    <property type="match status" value="1"/>
</dbReference>
<evidence type="ECO:0000313" key="6">
    <source>
        <dbReference type="Proteomes" id="UP001157114"/>
    </source>
</evidence>
<dbReference type="EMBL" id="BSSQ01000035">
    <property type="protein sequence ID" value="GLX71498.1"/>
    <property type="molecule type" value="Genomic_DNA"/>
</dbReference>
<evidence type="ECO:0000259" key="4">
    <source>
        <dbReference type="PROSITE" id="PS01124"/>
    </source>
</evidence>
<comment type="caution">
    <text evidence="5">The sequence shown here is derived from an EMBL/GenBank/DDBJ whole genome shotgun (WGS) entry which is preliminary data.</text>
</comment>
<sequence>MDYFYLSRLARLDVKWVSELQGNEHLRQWKSNPFLELIMITEGPVHLQIGEEQLTLNSGECYLMRSWEQHKGWKPVGDHCGFYWVQFLADPAPVYQAGGVSDSSEQLVLANNPHPGMQDLRITESSASDYLLLPRRLKAAKRYELLGLFEQLCDRFREPEGYYRYRCSLLLGQILGLIAENWMEQLPMQTDSSPNYLLYRKLVNLLDETYTGDVSSTALESELLHSYVYLCQVFKKNAGITIGTYVQQLRVQRAKHLLASTNLSVADIAKQCGFEDPFYFSRIFKKIEGLGPSGYRSSTSST</sequence>
<dbReference type="PRINTS" id="PR00032">
    <property type="entry name" value="HTHARAC"/>
</dbReference>
<dbReference type="Proteomes" id="UP001157114">
    <property type="component" value="Unassembled WGS sequence"/>
</dbReference>
<dbReference type="SUPFAM" id="SSF51215">
    <property type="entry name" value="Regulatory protein AraC"/>
    <property type="match status" value="1"/>
</dbReference>
<gene>
    <name evidence="5" type="ORF">MU1_58480</name>
</gene>
<reference evidence="5 6" key="1">
    <citation type="submission" date="2023-03" db="EMBL/GenBank/DDBJ databases">
        <title>Draft genome sequence of the bacteria which degrade cell wall of Tricholomamatutake.</title>
        <authorList>
            <person name="Konishi Y."/>
            <person name="Fukuta Y."/>
            <person name="Shirasaka N."/>
        </authorList>
    </citation>
    <scope>NUCLEOTIDE SEQUENCE [LARGE SCALE GENOMIC DNA]</scope>
    <source>
        <strain evidence="6">mu1</strain>
    </source>
</reference>
<dbReference type="SUPFAM" id="SSF46689">
    <property type="entry name" value="Homeodomain-like"/>
    <property type="match status" value="1"/>
</dbReference>
<dbReference type="InterPro" id="IPR009057">
    <property type="entry name" value="Homeodomain-like_sf"/>
</dbReference>
<accession>A0ABQ6GMJ2</accession>
<dbReference type="Pfam" id="PF12833">
    <property type="entry name" value="HTH_18"/>
    <property type="match status" value="1"/>
</dbReference>
<evidence type="ECO:0000313" key="5">
    <source>
        <dbReference type="EMBL" id="GLX71498.1"/>
    </source>
</evidence>